<dbReference type="AlphaFoldDB" id="A9V4U3"/>
<keyword evidence="3" id="KW-1185">Reference proteome</keyword>
<sequence length="424" mass="47051">MALTEEQALLDVLRNRLHEGVDPNPSDSSDLYHSSSPLRQAMLLEQEALHQQHRCCKQVAHTFKCMQLQSLIQPMILPSRPVTKELVSQQETLQGMSDALMRVREDHPVSDAMQAFSLMTNEMVTLRRGFNDKIKLLFDNDKKNRRLHDEDAQLTKTGATIYLQEQQTALAACRYAKNAMQVRERREIMMAEILMETFETYLQHLNQSVEILTSLAPDFELLREALQKDSSMIADRMAEVEDVEQQFAASVTDAEMLLKEATEREQLQKQNKKKFFGKSNSSANFTVRLCILRNTLAGLSFAIASLEPDMVLCYRSLKPCQCAQDKASLTGQASSPRPALVSSPQVTRKAPPPPSGAVPMPPSNASQAAGSDALNAPNQPAKPPRFYTHAGSQAPSEAPSASNHDQYTGQCISLPGHRTADASG</sequence>
<feature type="compositionally biased region" description="Polar residues" evidence="1">
    <location>
        <begin position="390"/>
        <end position="411"/>
    </location>
</feature>
<accession>A9V4U3</accession>
<name>A9V4U3_MONBE</name>
<evidence type="ECO:0000256" key="1">
    <source>
        <dbReference type="SAM" id="MobiDB-lite"/>
    </source>
</evidence>
<dbReference type="EMBL" id="CH991559">
    <property type="protein sequence ID" value="EDQ87429.1"/>
    <property type="molecule type" value="Genomic_DNA"/>
</dbReference>
<feature type="compositionally biased region" description="Pro residues" evidence="1">
    <location>
        <begin position="350"/>
        <end position="362"/>
    </location>
</feature>
<dbReference type="KEGG" id="mbr:MONBRDRAFT_27278"/>
<dbReference type="RefSeq" id="XP_001747689.1">
    <property type="nucleotide sequence ID" value="XM_001747637.1"/>
</dbReference>
<evidence type="ECO:0000313" key="2">
    <source>
        <dbReference type="EMBL" id="EDQ87429.1"/>
    </source>
</evidence>
<evidence type="ECO:0000313" key="3">
    <source>
        <dbReference type="Proteomes" id="UP000001357"/>
    </source>
</evidence>
<organism evidence="2 3">
    <name type="scientific">Monosiga brevicollis</name>
    <name type="common">Choanoflagellate</name>
    <dbReference type="NCBI Taxonomy" id="81824"/>
    <lineage>
        <taxon>Eukaryota</taxon>
        <taxon>Choanoflagellata</taxon>
        <taxon>Craspedida</taxon>
        <taxon>Salpingoecidae</taxon>
        <taxon>Monosiga</taxon>
    </lineage>
</organism>
<feature type="region of interest" description="Disordered" evidence="1">
    <location>
        <begin position="328"/>
        <end position="424"/>
    </location>
</feature>
<dbReference type="GeneID" id="5893033"/>
<dbReference type="Proteomes" id="UP000001357">
    <property type="component" value="Unassembled WGS sequence"/>
</dbReference>
<reference evidence="2 3" key="1">
    <citation type="journal article" date="2008" name="Nature">
        <title>The genome of the choanoflagellate Monosiga brevicollis and the origin of metazoans.</title>
        <authorList>
            <consortium name="JGI Sequencing"/>
            <person name="King N."/>
            <person name="Westbrook M.J."/>
            <person name="Young S.L."/>
            <person name="Kuo A."/>
            <person name="Abedin M."/>
            <person name="Chapman J."/>
            <person name="Fairclough S."/>
            <person name="Hellsten U."/>
            <person name="Isogai Y."/>
            <person name="Letunic I."/>
            <person name="Marr M."/>
            <person name="Pincus D."/>
            <person name="Putnam N."/>
            <person name="Rokas A."/>
            <person name="Wright K.J."/>
            <person name="Zuzow R."/>
            <person name="Dirks W."/>
            <person name="Good M."/>
            <person name="Goodstein D."/>
            <person name="Lemons D."/>
            <person name="Li W."/>
            <person name="Lyons J.B."/>
            <person name="Morris A."/>
            <person name="Nichols S."/>
            <person name="Richter D.J."/>
            <person name="Salamov A."/>
            <person name="Bork P."/>
            <person name="Lim W.A."/>
            <person name="Manning G."/>
            <person name="Miller W.T."/>
            <person name="McGinnis W."/>
            <person name="Shapiro H."/>
            <person name="Tjian R."/>
            <person name="Grigoriev I.V."/>
            <person name="Rokhsar D."/>
        </authorList>
    </citation>
    <scope>NUCLEOTIDE SEQUENCE [LARGE SCALE GENOMIC DNA]</scope>
    <source>
        <strain evidence="3">MX1 / ATCC 50154</strain>
    </source>
</reference>
<protein>
    <submittedName>
        <fullName evidence="2">Uncharacterized protein</fullName>
    </submittedName>
</protein>
<proteinExistence type="predicted"/>
<dbReference type="InParanoid" id="A9V4U3"/>
<gene>
    <name evidence="2" type="ORF">MONBRDRAFT_27278</name>
</gene>